<name>A0ABX6T2T1_9SPHN</name>
<evidence type="ECO:0000256" key="1">
    <source>
        <dbReference type="ARBA" id="ARBA00001947"/>
    </source>
</evidence>
<dbReference type="Pfam" id="PF01431">
    <property type="entry name" value="Peptidase_M13"/>
    <property type="match status" value="1"/>
</dbReference>
<evidence type="ECO:0000313" key="11">
    <source>
        <dbReference type="Proteomes" id="UP000516134"/>
    </source>
</evidence>
<accession>A0ABX6T2T1</accession>
<dbReference type="InterPro" id="IPR018497">
    <property type="entry name" value="Peptidase_M13_C"/>
</dbReference>
<dbReference type="EMBL" id="CP060780">
    <property type="protein sequence ID" value="QNP43739.1"/>
    <property type="molecule type" value="Genomic_DNA"/>
</dbReference>
<dbReference type="RefSeq" id="WP_187715164.1">
    <property type="nucleotide sequence ID" value="NZ_CP060780.1"/>
</dbReference>
<dbReference type="Pfam" id="PF05649">
    <property type="entry name" value="Peptidase_M13_N"/>
    <property type="match status" value="1"/>
</dbReference>
<feature type="domain" description="Peptidase M13 C-terminal" evidence="8">
    <location>
        <begin position="304"/>
        <end position="508"/>
    </location>
</feature>
<evidence type="ECO:0000256" key="4">
    <source>
        <dbReference type="ARBA" id="ARBA00022723"/>
    </source>
</evidence>
<evidence type="ECO:0000259" key="8">
    <source>
        <dbReference type="Pfam" id="PF01431"/>
    </source>
</evidence>
<gene>
    <name evidence="10" type="ORF">H9L15_03480</name>
</gene>
<dbReference type="Proteomes" id="UP000516134">
    <property type="component" value="Chromosome"/>
</dbReference>
<evidence type="ECO:0000256" key="6">
    <source>
        <dbReference type="ARBA" id="ARBA00022833"/>
    </source>
</evidence>
<dbReference type="PANTHER" id="PTHR11733:SF167">
    <property type="entry name" value="FI17812P1-RELATED"/>
    <property type="match status" value="1"/>
</dbReference>
<dbReference type="Gene3D" id="1.10.1380.10">
    <property type="entry name" value="Neutral endopeptidase , domain2"/>
    <property type="match status" value="1"/>
</dbReference>
<keyword evidence="5" id="KW-0378">Hydrolase</keyword>
<dbReference type="SUPFAM" id="SSF55486">
    <property type="entry name" value="Metalloproteases ('zincins'), catalytic domain"/>
    <property type="match status" value="1"/>
</dbReference>
<evidence type="ECO:0000256" key="2">
    <source>
        <dbReference type="ARBA" id="ARBA00007357"/>
    </source>
</evidence>
<keyword evidence="7" id="KW-0482">Metalloprotease</keyword>
<sequence length="511" mass="57114">MFVQGGTLGLPEAFEDVFEEPAGGPRITAYRNYLIESLKIAGFNAAKATSMADASIAIDRALHAAKLPPVEANDPSKINNARTLAQLQTELPNLNLRKILGGLRFEEPDHLILMEPRYLPTLSKVLAERPIQDIRDYVKLRVILAYSPYLSSDFDKPLIGLNEGLVGVSVLPSQEERALDIIKGRFGQPVSRLYSDSFFPPETRRQAAEMVGLIKEAFQVRMPNRKWLSDATRSAATDKLNALSFWIGYPDEWVDYSSVEITPDLVSSLVSIARFDYERMRQKLGKPWVTEHFNNSHTLPIVVNAAYDPQINGFEVPVAIIQAPMFDAQSDPAVNFCRMGAVLGHEMTHGFDWTGKQFDKTGNMKNWWTPKDSAAFDALAGLLITQANEYEFLPGSRTATGAQQVGENMADLGGITLAHAALRKYLALHPEKDVVIDGQTQDQRCFLAWAQFWAWQGKDEALRSQVARDAHPPNAYRATAPLRHLDAFYKAFGIRPGDPMWLAPEKRVEAW</sequence>
<comment type="cofactor">
    <cofactor evidence="1">
        <name>Zn(2+)</name>
        <dbReference type="ChEBI" id="CHEBI:29105"/>
    </cofactor>
</comment>
<evidence type="ECO:0000256" key="7">
    <source>
        <dbReference type="ARBA" id="ARBA00023049"/>
    </source>
</evidence>
<comment type="similarity">
    <text evidence="2">Belongs to the peptidase M13 family.</text>
</comment>
<dbReference type="Gene3D" id="3.40.390.10">
    <property type="entry name" value="Collagenase (Catalytic Domain)"/>
    <property type="match status" value="1"/>
</dbReference>
<reference evidence="10 11" key="1">
    <citation type="submission" date="2020-08" db="EMBL/GenBank/DDBJ databases">
        <title>Genome sequence of Sphingomonas daechungensis KACC 18115T.</title>
        <authorList>
            <person name="Hyun D.-W."/>
            <person name="Bae J.-W."/>
        </authorList>
    </citation>
    <scope>NUCLEOTIDE SEQUENCE [LARGE SCALE GENOMIC DNA]</scope>
    <source>
        <strain evidence="10 11">KACC 18115</strain>
    </source>
</reference>
<dbReference type="PRINTS" id="PR00786">
    <property type="entry name" value="NEPRILYSIN"/>
</dbReference>
<protein>
    <submittedName>
        <fullName evidence="10">M13 family metallopeptidase</fullName>
    </submittedName>
</protein>
<dbReference type="PROSITE" id="PS51885">
    <property type="entry name" value="NEPRILYSIN"/>
    <property type="match status" value="1"/>
</dbReference>
<evidence type="ECO:0000259" key="9">
    <source>
        <dbReference type="Pfam" id="PF05649"/>
    </source>
</evidence>
<dbReference type="InterPro" id="IPR042089">
    <property type="entry name" value="Peptidase_M13_dom_2"/>
</dbReference>
<dbReference type="InterPro" id="IPR024079">
    <property type="entry name" value="MetalloPept_cat_dom_sf"/>
</dbReference>
<dbReference type="PANTHER" id="PTHR11733">
    <property type="entry name" value="ZINC METALLOPROTEASE FAMILY M13 NEPRILYSIN-RELATED"/>
    <property type="match status" value="1"/>
</dbReference>
<feature type="domain" description="Peptidase M13 N-terminal" evidence="9">
    <location>
        <begin position="6"/>
        <end position="250"/>
    </location>
</feature>
<organism evidence="10 11">
    <name type="scientific">Sphingomonas daechungensis</name>
    <dbReference type="NCBI Taxonomy" id="1176646"/>
    <lineage>
        <taxon>Bacteria</taxon>
        <taxon>Pseudomonadati</taxon>
        <taxon>Pseudomonadota</taxon>
        <taxon>Alphaproteobacteria</taxon>
        <taxon>Sphingomonadales</taxon>
        <taxon>Sphingomonadaceae</taxon>
        <taxon>Sphingomonas</taxon>
    </lineage>
</organism>
<evidence type="ECO:0000313" key="10">
    <source>
        <dbReference type="EMBL" id="QNP43739.1"/>
    </source>
</evidence>
<keyword evidence="6" id="KW-0862">Zinc</keyword>
<dbReference type="CDD" id="cd08662">
    <property type="entry name" value="M13"/>
    <property type="match status" value="1"/>
</dbReference>
<proteinExistence type="inferred from homology"/>
<dbReference type="InterPro" id="IPR000718">
    <property type="entry name" value="Peptidase_M13"/>
</dbReference>
<dbReference type="InterPro" id="IPR008753">
    <property type="entry name" value="Peptidase_M13_N"/>
</dbReference>
<keyword evidence="4" id="KW-0479">Metal-binding</keyword>
<keyword evidence="11" id="KW-1185">Reference proteome</keyword>
<evidence type="ECO:0000256" key="5">
    <source>
        <dbReference type="ARBA" id="ARBA00022801"/>
    </source>
</evidence>
<evidence type="ECO:0000256" key="3">
    <source>
        <dbReference type="ARBA" id="ARBA00022670"/>
    </source>
</evidence>
<keyword evidence="3" id="KW-0645">Protease</keyword>